<dbReference type="Pfam" id="PF03699">
    <property type="entry name" value="UPF0182"/>
    <property type="match status" value="1"/>
</dbReference>
<dbReference type="PANTHER" id="PTHR39344">
    <property type="entry name" value="UPF0182 PROTEIN SLL1060"/>
    <property type="match status" value="1"/>
</dbReference>
<accession>A0AB39R539</accession>
<feature type="transmembrane region" description="Helical" evidence="5">
    <location>
        <begin position="121"/>
        <end position="142"/>
    </location>
</feature>
<feature type="transmembrane region" description="Helical" evidence="5">
    <location>
        <begin position="26"/>
        <end position="47"/>
    </location>
</feature>
<keyword evidence="3 5" id="KW-1133">Transmembrane helix</keyword>
<evidence type="ECO:0000256" key="2">
    <source>
        <dbReference type="ARBA" id="ARBA00022692"/>
    </source>
</evidence>
<name>A0AB39R539_9ACTN</name>
<evidence type="ECO:0000256" key="4">
    <source>
        <dbReference type="ARBA" id="ARBA00023136"/>
    </source>
</evidence>
<evidence type="ECO:0000313" key="7">
    <source>
        <dbReference type="EMBL" id="XDQ49683.1"/>
    </source>
</evidence>
<evidence type="ECO:0000256" key="5">
    <source>
        <dbReference type="HAMAP-Rule" id="MF_01600"/>
    </source>
</evidence>
<dbReference type="GO" id="GO:0005886">
    <property type="term" value="C:plasma membrane"/>
    <property type="evidence" value="ECO:0007669"/>
    <property type="project" value="UniProtKB-SubCell"/>
</dbReference>
<organism evidence="7">
    <name type="scientific">Streptomyces sp. R39</name>
    <dbReference type="NCBI Taxonomy" id="3238631"/>
    <lineage>
        <taxon>Bacteria</taxon>
        <taxon>Bacillati</taxon>
        <taxon>Actinomycetota</taxon>
        <taxon>Actinomycetes</taxon>
        <taxon>Kitasatosporales</taxon>
        <taxon>Streptomycetaceae</taxon>
        <taxon>Streptomyces</taxon>
    </lineage>
</organism>
<comment type="similarity">
    <text evidence="5">Belongs to the UPF0182 family.</text>
</comment>
<dbReference type="AlphaFoldDB" id="A0AB39R539"/>
<feature type="region of interest" description="Disordered" evidence="6">
    <location>
        <begin position="937"/>
        <end position="982"/>
    </location>
</feature>
<feature type="transmembrane region" description="Helical" evidence="5">
    <location>
        <begin position="212"/>
        <end position="237"/>
    </location>
</feature>
<protein>
    <recommendedName>
        <fullName evidence="5">UPF0182 protein AB5J52_31070</fullName>
    </recommendedName>
</protein>
<feature type="region of interest" description="Disordered" evidence="6">
    <location>
        <begin position="878"/>
        <end position="902"/>
    </location>
</feature>
<sequence>MPDRGGGPTGPRIRATGRPSRRARTLLLTLGVLAVLGMAFTMFAGFWTDWLWYRSVHYSSVFTTTLWTKIGLFFVFGLLMAAAVGFNIWLAHRLRPPLSAMSMEQQSLDRYRMGIAPYKKWLLLAVTALVGLIAGASAAGQWRTWLMWVNGVPFHQKDPQFHLDVSFYAFDLPWYRFLLGFGFATAILSLISAALTHYLYGGLRVTSPGARATGAATGHLSVLLGIFVALKAVAYWLDRYGLAVKSSDFKATDNWTGLRYVDANAYLPAKTILFCIAVICALLFFATLWRRTWQLPVIGFGLMVLSAILIGGLYPAIVQKFQVQPNEQAKEAPYVQKNLKATREAYGIDDTQVTEYTGKSTTTDKTELRNDVGATASIRIMDPNIVSPTFQQLQQMRNYYAFPTNLDVDRYTKDGKVQDTVIGLRELNLAGIPKNNWINDHFRYTHGYGVVAAKGTEADDQGQPVFTESDLPSTGALGTYQQRVYYGEKTTAYSIVGGPQKEIDYSDDNGEKTTSYAGKSGVSLASPINRAAYAVAFNEPQILYSGAIGEGSRILYNRTPKERVEAVAPWLTIDGDAYPAVVKGRIQWIVDAYTTSNGYPYASRTTLGDTTADSLTATNNSRAVVAQQNQVNYIRNSVKATVDAYTGEVKLYQWDTKDPVLKTWMKAFPGTVQPKSAISQDLMDHLRYPQDLFKVQRELLTRYHVTDAQTFLTGSEVWQVPDDPSNNSGDAVPPYYLSMKMPDQSAQAFSLSTTFTPNGRDNLSAFMSVDSEAGSKDYGKIRILKLPTSTTVDGPKQVQSKFNSEQDIAAAIKLLKGGDSEVEYGNLLTVPLDGGLLYAEPVYVRGAGVKYPLLRKVLVTYEGRTAFENTLDEALDKVFGSAGSDTGPPDTGTTTPPTSANPTVQQALKDAQKAFDAGQEALKKGDWTAYGKAQDQLQEALKRAEDAQSKAGKAGGGTAASGSPSPAASTSPSPSGSSSPSG</sequence>
<evidence type="ECO:0000256" key="6">
    <source>
        <dbReference type="SAM" id="MobiDB-lite"/>
    </source>
</evidence>
<dbReference type="InterPro" id="IPR005372">
    <property type="entry name" value="UPF0182"/>
</dbReference>
<proteinExistence type="inferred from homology"/>
<feature type="compositionally biased region" description="Low complexity" evidence="6">
    <location>
        <begin position="885"/>
        <end position="898"/>
    </location>
</feature>
<dbReference type="HAMAP" id="MF_01600">
    <property type="entry name" value="UPF0182"/>
    <property type="match status" value="1"/>
</dbReference>
<feature type="transmembrane region" description="Helical" evidence="5">
    <location>
        <begin position="174"/>
        <end position="200"/>
    </location>
</feature>
<reference evidence="7" key="1">
    <citation type="submission" date="2024-07" db="EMBL/GenBank/DDBJ databases">
        <authorList>
            <person name="Yu S.T."/>
        </authorList>
    </citation>
    <scope>NUCLEOTIDE SEQUENCE</scope>
    <source>
        <strain evidence="7">R39</strain>
    </source>
</reference>
<feature type="compositionally biased region" description="Low complexity" evidence="6">
    <location>
        <begin position="960"/>
        <end position="982"/>
    </location>
</feature>
<dbReference type="GO" id="GO:0005576">
    <property type="term" value="C:extracellular region"/>
    <property type="evidence" value="ECO:0007669"/>
    <property type="project" value="TreeGrafter"/>
</dbReference>
<dbReference type="EMBL" id="CP163441">
    <property type="protein sequence ID" value="XDQ49683.1"/>
    <property type="molecule type" value="Genomic_DNA"/>
</dbReference>
<dbReference type="RefSeq" id="WP_369228252.1">
    <property type="nucleotide sequence ID" value="NZ_CP163441.1"/>
</dbReference>
<evidence type="ECO:0000256" key="3">
    <source>
        <dbReference type="ARBA" id="ARBA00022989"/>
    </source>
</evidence>
<evidence type="ECO:0000256" key="1">
    <source>
        <dbReference type="ARBA" id="ARBA00022475"/>
    </source>
</evidence>
<comment type="subcellular location">
    <subcellularLocation>
        <location evidence="5">Cell membrane</location>
        <topology evidence="5">Multi-pass membrane protein</topology>
    </subcellularLocation>
</comment>
<feature type="transmembrane region" description="Helical" evidence="5">
    <location>
        <begin position="67"/>
        <end position="91"/>
    </location>
</feature>
<keyword evidence="2 5" id="KW-0812">Transmembrane</keyword>
<keyword evidence="1 5" id="KW-1003">Cell membrane</keyword>
<feature type="transmembrane region" description="Helical" evidence="5">
    <location>
        <begin position="265"/>
        <end position="285"/>
    </location>
</feature>
<dbReference type="PANTHER" id="PTHR39344:SF1">
    <property type="entry name" value="UPF0182 PROTEIN SLL1060"/>
    <property type="match status" value="1"/>
</dbReference>
<feature type="transmembrane region" description="Helical" evidence="5">
    <location>
        <begin position="297"/>
        <end position="317"/>
    </location>
</feature>
<gene>
    <name evidence="7" type="ORF">AB5J52_31070</name>
</gene>
<keyword evidence="4 5" id="KW-0472">Membrane</keyword>